<gene>
    <name evidence="1" type="ORF">SAMN05444336_11011</name>
</gene>
<organism evidence="1 2">
    <name type="scientific">Albimonas donghaensis</name>
    <dbReference type="NCBI Taxonomy" id="356660"/>
    <lineage>
        <taxon>Bacteria</taxon>
        <taxon>Pseudomonadati</taxon>
        <taxon>Pseudomonadota</taxon>
        <taxon>Alphaproteobacteria</taxon>
        <taxon>Rhodobacterales</taxon>
        <taxon>Paracoccaceae</taxon>
        <taxon>Albimonas</taxon>
    </lineage>
</organism>
<keyword evidence="2" id="KW-1185">Reference proteome</keyword>
<reference evidence="1 2" key="1">
    <citation type="submission" date="2016-10" db="EMBL/GenBank/DDBJ databases">
        <authorList>
            <person name="de Groot N.N."/>
        </authorList>
    </citation>
    <scope>NUCLEOTIDE SEQUENCE [LARGE SCALE GENOMIC DNA]</scope>
    <source>
        <strain evidence="1 2">DSM 17890</strain>
    </source>
</reference>
<dbReference type="InterPro" id="IPR010607">
    <property type="entry name" value="DUF1194"/>
</dbReference>
<sequence length="317" mass="33385">MRMILRRGVPPPARLSPGVRFRPMPRFRVREPLRDVSARRPIDTAARALRSRQAPGSSRGVRRRGRGAALALLVCVAAWSLPGPARAQAQSAGPGCALALVLALDVSGSVDPGEWRLQADGLADAFRSPDLQEVVSALDGDLAVAVTQWTGAGRQHLALGWTRLSSPASMRGFAVALGAMPRAWRHFSTAIGDAIDHAVGVGRAAPEDCARKVIDVSGDGASNEGAAPAAARLRALAEGWTINGLAIAGADPPPAAHYRAEVIIGPRAFVETARDFEAYPPAILRKLLREIRADALISRAATPKAPRLAGLAPAPRR</sequence>
<dbReference type="Proteomes" id="UP000199118">
    <property type="component" value="Unassembled WGS sequence"/>
</dbReference>
<dbReference type="InterPro" id="IPR036465">
    <property type="entry name" value="vWFA_dom_sf"/>
</dbReference>
<evidence type="ECO:0000313" key="1">
    <source>
        <dbReference type="EMBL" id="SDX77605.1"/>
    </source>
</evidence>
<proteinExistence type="predicted"/>
<dbReference type="Gene3D" id="3.40.50.410">
    <property type="entry name" value="von Willebrand factor, type A domain"/>
    <property type="match status" value="1"/>
</dbReference>
<dbReference type="EMBL" id="FNMZ01000010">
    <property type="protein sequence ID" value="SDX77605.1"/>
    <property type="molecule type" value="Genomic_DNA"/>
</dbReference>
<dbReference type="Pfam" id="PF06707">
    <property type="entry name" value="DUF1194"/>
    <property type="match status" value="1"/>
</dbReference>
<dbReference type="SUPFAM" id="SSF53300">
    <property type="entry name" value="vWA-like"/>
    <property type="match status" value="1"/>
</dbReference>
<dbReference type="OrthoDB" id="9792179at2"/>
<evidence type="ECO:0008006" key="3">
    <source>
        <dbReference type="Google" id="ProtNLM"/>
    </source>
</evidence>
<protein>
    <recommendedName>
        <fullName evidence="3">VWFA domain-containing protein</fullName>
    </recommendedName>
</protein>
<accession>A0A1H3EG49</accession>
<evidence type="ECO:0000313" key="2">
    <source>
        <dbReference type="Proteomes" id="UP000199118"/>
    </source>
</evidence>
<dbReference type="STRING" id="356660.SAMN05444336_11011"/>
<name>A0A1H3EG49_9RHOB</name>
<dbReference type="AlphaFoldDB" id="A0A1H3EG49"/>